<dbReference type="EMBL" id="JADBEB010000001">
    <property type="protein sequence ID" value="MBE1490094.1"/>
    <property type="molecule type" value="Genomic_DNA"/>
</dbReference>
<comment type="caution">
    <text evidence="3">The sequence shown here is derived from an EMBL/GenBank/DDBJ whole genome shotgun (WGS) entry which is preliminary data.</text>
</comment>
<organism evidence="3 4">
    <name type="scientific">Plantactinospora soyae</name>
    <dbReference type="NCBI Taxonomy" id="1544732"/>
    <lineage>
        <taxon>Bacteria</taxon>
        <taxon>Bacillati</taxon>
        <taxon>Actinomycetota</taxon>
        <taxon>Actinomycetes</taxon>
        <taxon>Micromonosporales</taxon>
        <taxon>Micromonosporaceae</taxon>
        <taxon>Plantactinospora</taxon>
    </lineage>
</organism>
<accession>A0A927R848</accession>
<evidence type="ECO:0000313" key="4">
    <source>
        <dbReference type="Proteomes" id="UP000649753"/>
    </source>
</evidence>
<keyword evidence="2" id="KW-0812">Transmembrane</keyword>
<feature type="transmembrane region" description="Helical" evidence="2">
    <location>
        <begin position="39"/>
        <end position="59"/>
    </location>
</feature>
<keyword evidence="4" id="KW-1185">Reference proteome</keyword>
<keyword evidence="2" id="KW-0472">Membrane</keyword>
<sequence length="470" mass="49179">MVPDQRIGRLLTEMTEDLTPRPDPYGRVLARHRRGRRRAITGTFCAVVLVAATGVAIAGTGPGGWSDAPPAATQEPWENTLAWGDRLARSEPRGTVGADAGYVATLADTLMAEQRAGRFDRLTEPVQEVRVLFVDDVGPHRVALAAFVRAEPVPRGDWPNDLTWMVADQGAGAQELGRTAAERGAGDGLAPYESLTLGFLDKPDELGYVGVAPEGCVLAAAPMTSLDTWTPEPTGSYLVRPPGAVRPEWFRVSCDGVIRQQFPSPGSTAPEGVTDEQFATAMSRVRGKMDEAKARGELSSAVGSWGYTVTALPTVLWIGRTTGVGGAGEGDTMVLTAPAVGGGWLGLVAVVHDAPTPDGVITSTVHFHARTDPGGAGRVLGVHLDQEPAPGRDSTRLLVVAPSGATEVRAMRDGREVSRVQVRDGGVQLTVPGADGLVLEAVDGTGAILGTGEIADPGAPSGEIDNWDED</sequence>
<reference evidence="3" key="1">
    <citation type="submission" date="2020-10" db="EMBL/GenBank/DDBJ databases">
        <title>Sequencing the genomes of 1000 actinobacteria strains.</title>
        <authorList>
            <person name="Klenk H.-P."/>
        </authorList>
    </citation>
    <scope>NUCLEOTIDE SEQUENCE</scope>
    <source>
        <strain evidence="3">DSM 46832</strain>
    </source>
</reference>
<feature type="region of interest" description="Disordered" evidence="1">
    <location>
        <begin position="451"/>
        <end position="470"/>
    </location>
</feature>
<evidence type="ECO:0000256" key="1">
    <source>
        <dbReference type="SAM" id="MobiDB-lite"/>
    </source>
</evidence>
<proteinExistence type="predicted"/>
<dbReference type="AlphaFoldDB" id="A0A927R848"/>
<evidence type="ECO:0000256" key="2">
    <source>
        <dbReference type="SAM" id="Phobius"/>
    </source>
</evidence>
<dbReference type="RefSeq" id="WP_192769436.1">
    <property type="nucleotide sequence ID" value="NZ_JADBEB010000001.1"/>
</dbReference>
<name>A0A927R848_9ACTN</name>
<protein>
    <submittedName>
        <fullName evidence="3">Uncharacterized protein</fullName>
    </submittedName>
</protein>
<evidence type="ECO:0000313" key="3">
    <source>
        <dbReference type="EMBL" id="MBE1490094.1"/>
    </source>
</evidence>
<gene>
    <name evidence="3" type="ORF">H4W31_005732</name>
</gene>
<dbReference type="Proteomes" id="UP000649753">
    <property type="component" value="Unassembled WGS sequence"/>
</dbReference>
<keyword evidence="2" id="KW-1133">Transmembrane helix</keyword>